<dbReference type="InterPro" id="IPR002401">
    <property type="entry name" value="Cyt_P450_E_grp-I"/>
</dbReference>
<evidence type="ECO:0000256" key="8">
    <source>
        <dbReference type="SAM" id="Phobius"/>
    </source>
</evidence>
<dbReference type="InterPro" id="IPR001128">
    <property type="entry name" value="Cyt_P450"/>
</dbReference>
<evidence type="ECO:0000256" key="3">
    <source>
        <dbReference type="ARBA" id="ARBA00023002"/>
    </source>
</evidence>
<protein>
    <submittedName>
        <fullName evidence="9">Related to O-methylsterigmatocystin oxidoreductase</fullName>
    </submittedName>
</protein>
<accession>A0A1L7XX50</accession>
<name>A0A1L7XX50_9HELO</name>
<dbReference type="AlphaFoldDB" id="A0A1L7XX50"/>
<evidence type="ECO:0000256" key="5">
    <source>
        <dbReference type="ARBA" id="ARBA00023033"/>
    </source>
</evidence>
<dbReference type="Pfam" id="PF00067">
    <property type="entry name" value="p450"/>
    <property type="match status" value="1"/>
</dbReference>
<dbReference type="GO" id="GO:0004497">
    <property type="term" value="F:monooxygenase activity"/>
    <property type="evidence" value="ECO:0007669"/>
    <property type="project" value="UniProtKB-KW"/>
</dbReference>
<evidence type="ECO:0000313" key="9">
    <source>
        <dbReference type="EMBL" id="CZR69505.1"/>
    </source>
</evidence>
<keyword evidence="8" id="KW-0812">Transmembrane</keyword>
<dbReference type="InterPro" id="IPR036396">
    <property type="entry name" value="Cyt_P450_sf"/>
</dbReference>
<dbReference type="PRINTS" id="PR00463">
    <property type="entry name" value="EP450I"/>
</dbReference>
<reference evidence="9 10" key="1">
    <citation type="submission" date="2016-03" db="EMBL/GenBank/DDBJ databases">
        <authorList>
            <person name="Ploux O."/>
        </authorList>
    </citation>
    <scope>NUCLEOTIDE SEQUENCE [LARGE SCALE GENOMIC DNA]</scope>
    <source>
        <strain evidence="9 10">UAMH 11012</strain>
    </source>
</reference>
<dbReference type="GO" id="GO:0020037">
    <property type="term" value="F:heme binding"/>
    <property type="evidence" value="ECO:0007669"/>
    <property type="project" value="InterPro"/>
</dbReference>
<dbReference type="STRING" id="576137.A0A1L7XX50"/>
<comment type="cofactor">
    <cofactor evidence="6">
        <name>heme</name>
        <dbReference type="ChEBI" id="CHEBI:30413"/>
    </cofactor>
</comment>
<dbReference type="OrthoDB" id="1103324at2759"/>
<evidence type="ECO:0000313" key="10">
    <source>
        <dbReference type="Proteomes" id="UP000184330"/>
    </source>
</evidence>
<evidence type="ECO:0000256" key="7">
    <source>
        <dbReference type="RuleBase" id="RU000461"/>
    </source>
</evidence>
<evidence type="ECO:0000256" key="4">
    <source>
        <dbReference type="ARBA" id="ARBA00023004"/>
    </source>
</evidence>
<dbReference type="SUPFAM" id="SSF48264">
    <property type="entry name" value="Cytochrome P450"/>
    <property type="match status" value="1"/>
</dbReference>
<dbReference type="CDD" id="cd11065">
    <property type="entry name" value="CYP64-like"/>
    <property type="match status" value="1"/>
</dbReference>
<dbReference type="PRINTS" id="PR00385">
    <property type="entry name" value="P450"/>
</dbReference>
<dbReference type="PROSITE" id="PS00086">
    <property type="entry name" value="CYTOCHROME_P450"/>
    <property type="match status" value="1"/>
</dbReference>
<dbReference type="InterPro" id="IPR017972">
    <property type="entry name" value="Cyt_P450_CS"/>
</dbReference>
<keyword evidence="8" id="KW-0472">Membrane</keyword>
<dbReference type="EMBL" id="FJOG01000072">
    <property type="protein sequence ID" value="CZR69505.1"/>
    <property type="molecule type" value="Genomic_DNA"/>
</dbReference>
<evidence type="ECO:0000256" key="1">
    <source>
        <dbReference type="ARBA" id="ARBA00010617"/>
    </source>
</evidence>
<keyword evidence="8" id="KW-1133">Transmembrane helix</keyword>
<keyword evidence="6 7" id="KW-0349">Heme</keyword>
<dbReference type="Gene3D" id="1.10.630.10">
    <property type="entry name" value="Cytochrome P450"/>
    <property type="match status" value="1"/>
</dbReference>
<dbReference type="GO" id="GO:0016705">
    <property type="term" value="F:oxidoreductase activity, acting on paired donors, with incorporation or reduction of molecular oxygen"/>
    <property type="evidence" value="ECO:0007669"/>
    <property type="project" value="InterPro"/>
</dbReference>
<keyword evidence="5 7" id="KW-0503">Monooxygenase</keyword>
<evidence type="ECO:0000256" key="2">
    <source>
        <dbReference type="ARBA" id="ARBA00022723"/>
    </source>
</evidence>
<sequence length="534" mass="60304">MLIDGIFARPMALSVVSSVILLAGFIVFLSKYFFASRRPKNFPPGPPTVPFLGNVTQLPIAKSFLKFHEWGKEYGSIIGLKLGPQNVVILNSSKHVKALFDKKGSLYSSRPHSYIGNDLVCPNDTHILLLPYGDAWRQQRKIVQSLLNVIAVDKLLPIQNAEGTQTMFQLMQDPEGYYDHIRRYSTAVILASVFGQRGARFESPKVQALYHAQDQFTAILEQGATPPVDAFPFLKMLPEFMCEWKTRARAIRREQRALYFSLLEETRDLMSKANGPNCFMKLLLKDQEKKELDDEHIAYLGGILMEAGSDTTASTLFSFILAMIKYPEEMKKAQREVDQVCGSSRSPTSDDIDNLPFLRACMNETLRWRPVAAGGIPHVLTQDDHYEGYFLPKGTILFANTWSIHRDETEYRDPESFIPDRFMNNKFGTLDDIADGSEDHRRVTYGFGAGRRVCPGQRLAENSLMVNIAKLAWGFNIAAGSTEVDSDINTAYTDGFLTAPKKFPVTFKPRSEEHAKVILQEFEGAKTFFAQYEN</sequence>
<keyword evidence="4 6" id="KW-0408">Iron</keyword>
<gene>
    <name evidence="9" type="ORF">PAC_19405</name>
</gene>
<dbReference type="GO" id="GO:0005506">
    <property type="term" value="F:iron ion binding"/>
    <property type="evidence" value="ECO:0007669"/>
    <property type="project" value="InterPro"/>
</dbReference>
<evidence type="ECO:0000256" key="6">
    <source>
        <dbReference type="PIRSR" id="PIRSR602401-1"/>
    </source>
</evidence>
<feature type="binding site" description="axial binding residue" evidence="6">
    <location>
        <position position="454"/>
    </location>
    <ligand>
        <name>heme</name>
        <dbReference type="ChEBI" id="CHEBI:30413"/>
    </ligand>
    <ligandPart>
        <name>Fe</name>
        <dbReference type="ChEBI" id="CHEBI:18248"/>
    </ligandPart>
</feature>
<feature type="transmembrane region" description="Helical" evidence="8">
    <location>
        <begin position="12"/>
        <end position="34"/>
    </location>
</feature>
<keyword evidence="3 7" id="KW-0560">Oxidoreductase</keyword>
<dbReference type="PANTHER" id="PTHR46300:SF2">
    <property type="entry name" value="CYTOCHROME P450 MONOOXYGENASE ALNH-RELATED"/>
    <property type="match status" value="1"/>
</dbReference>
<keyword evidence="10" id="KW-1185">Reference proteome</keyword>
<proteinExistence type="inferred from homology"/>
<comment type="similarity">
    <text evidence="1 7">Belongs to the cytochrome P450 family.</text>
</comment>
<dbReference type="Proteomes" id="UP000184330">
    <property type="component" value="Unassembled WGS sequence"/>
</dbReference>
<dbReference type="PANTHER" id="PTHR46300">
    <property type="entry name" value="P450, PUTATIVE (EUROFUNG)-RELATED-RELATED"/>
    <property type="match status" value="1"/>
</dbReference>
<dbReference type="InterPro" id="IPR050364">
    <property type="entry name" value="Cytochrome_P450_fung"/>
</dbReference>
<keyword evidence="2 6" id="KW-0479">Metal-binding</keyword>
<organism evidence="9 10">
    <name type="scientific">Phialocephala subalpina</name>
    <dbReference type="NCBI Taxonomy" id="576137"/>
    <lineage>
        <taxon>Eukaryota</taxon>
        <taxon>Fungi</taxon>
        <taxon>Dikarya</taxon>
        <taxon>Ascomycota</taxon>
        <taxon>Pezizomycotina</taxon>
        <taxon>Leotiomycetes</taxon>
        <taxon>Helotiales</taxon>
        <taxon>Mollisiaceae</taxon>
        <taxon>Phialocephala</taxon>
        <taxon>Phialocephala fortinii species complex</taxon>
    </lineage>
</organism>